<gene>
    <name evidence="2" type="ORF">OsJ_16910</name>
</gene>
<sequence>MLAERRGGRPQVERKGRRSGDDGRPRAAEVAKGGGGRGGGRQRARQLFFAGASPPTASDRRARSRRTI</sequence>
<reference evidence="2" key="1">
    <citation type="journal article" date="2005" name="PLoS Biol.">
        <title>The genomes of Oryza sativa: a history of duplications.</title>
        <authorList>
            <person name="Yu J."/>
            <person name="Wang J."/>
            <person name="Lin W."/>
            <person name="Li S."/>
            <person name="Li H."/>
            <person name="Zhou J."/>
            <person name="Ni P."/>
            <person name="Dong W."/>
            <person name="Hu S."/>
            <person name="Zeng C."/>
            <person name="Zhang J."/>
            <person name="Zhang Y."/>
            <person name="Li R."/>
            <person name="Xu Z."/>
            <person name="Li S."/>
            <person name="Li X."/>
            <person name="Zheng H."/>
            <person name="Cong L."/>
            <person name="Lin L."/>
            <person name="Yin J."/>
            <person name="Geng J."/>
            <person name="Li G."/>
            <person name="Shi J."/>
            <person name="Liu J."/>
            <person name="Lv H."/>
            <person name="Li J."/>
            <person name="Wang J."/>
            <person name="Deng Y."/>
            <person name="Ran L."/>
            <person name="Shi X."/>
            <person name="Wang X."/>
            <person name="Wu Q."/>
            <person name="Li C."/>
            <person name="Ren X."/>
            <person name="Wang J."/>
            <person name="Wang X."/>
            <person name="Li D."/>
            <person name="Liu D."/>
            <person name="Zhang X."/>
            <person name="Ji Z."/>
            <person name="Zhao W."/>
            <person name="Sun Y."/>
            <person name="Zhang Z."/>
            <person name="Bao J."/>
            <person name="Han Y."/>
            <person name="Dong L."/>
            <person name="Ji J."/>
            <person name="Chen P."/>
            <person name="Wu S."/>
            <person name="Liu J."/>
            <person name="Xiao Y."/>
            <person name="Bu D."/>
            <person name="Tan J."/>
            <person name="Yang L."/>
            <person name="Ye C."/>
            <person name="Zhang J."/>
            <person name="Xu J."/>
            <person name="Zhou Y."/>
            <person name="Yu Y."/>
            <person name="Zhang B."/>
            <person name="Zhuang S."/>
            <person name="Wei H."/>
            <person name="Liu B."/>
            <person name="Lei M."/>
            <person name="Yu H."/>
            <person name="Li Y."/>
            <person name="Xu H."/>
            <person name="Wei S."/>
            <person name="He X."/>
            <person name="Fang L."/>
            <person name="Zhang Z."/>
            <person name="Zhang Y."/>
            <person name="Huang X."/>
            <person name="Su Z."/>
            <person name="Tong W."/>
            <person name="Li J."/>
            <person name="Tong Z."/>
            <person name="Li S."/>
            <person name="Ye J."/>
            <person name="Wang L."/>
            <person name="Fang L."/>
            <person name="Lei T."/>
            <person name="Chen C."/>
            <person name="Chen H."/>
            <person name="Xu Z."/>
            <person name="Li H."/>
            <person name="Huang H."/>
            <person name="Zhang F."/>
            <person name="Xu H."/>
            <person name="Li N."/>
            <person name="Zhao C."/>
            <person name="Li S."/>
            <person name="Dong L."/>
            <person name="Huang Y."/>
            <person name="Li L."/>
            <person name="Xi Y."/>
            <person name="Qi Q."/>
            <person name="Li W."/>
            <person name="Zhang B."/>
            <person name="Hu W."/>
            <person name="Zhang Y."/>
            <person name="Tian X."/>
            <person name="Jiao Y."/>
            <person name="Liang X."/>
            <person name="Jin J."/>
            <person name="Gao L."/>
            <person name="Zheng W."/>
            <person name="Hao B."/>
            <person name="Liu S."/>
            <person name="Wang W."/>
            <person name="Yuan L."/>
            <person name="Cao M."/>
            <person name="McDermott J."/>
            <person name="Samudrala R."/>
            <person name="Wang J."/>
            <person name="Wong G.K."/>
            <person name="Yang H."/>
        </authorList>
    </citation>
    <scope>NUCLEOTIDE SEQUENCE [LARGE SCALE GENOMIC DNA]</scope>
</reference>
<evidence type="ECO:0000313" key="2">
    <source>
        <dbReference type="EMBL" id="EEE62123.1"/>
    </source>
</evidence>
<name>B9FM65_ORYSJ</name>
<evidence type="ECO:0000256" key="1">
    <source>
        <dbReference type="SAM" id="MobiDB-lite"/>
    </source>
</evidence>
<feature type="region of interest" description="Disordered" evidence="1">
    <location>
        <begin position="1"/>
        <end position="68"/>
    </location>
</feature>
<feature type="compositionally biased region" description="Gly residues" evidence="1">
    <location>
        <begin position="32"/>
        <end position="41"/>
    </location>
</feature>
<dbReference type="AlphaFoldDB" id="B9FM65"/>
<reference evidence="2" key="2">
    <citation type="submission" date="2008-12" db="EMBL/GenBank/DDBJ databases">
        <title>Improved gene annotation of the rice (Oryza sativa) genomes.</title>
        <authorList>
            <person name="Wang J."/>
            <person name="Li R."/>
            <person name="Fan W."/>
            <person name="Huang Q."/>
            <person name="Zhang J."/>
            <person name="Zhou Y."/>
            <person name="Hu Y."/>
            <person name="Zi S."/>
            <person name="Li J."/>
            <person name="Ni P."/>
            <person name="Zheng H."/>
            <person name="Zhang Y."/>
            <person name="Zhao M."/>
            <person name="Hao Q."/>
            <person name="McDermott J."/>
            <person name="Samudrala R."/>
            <person name="Kristiansen K."/>
            <person name="Wong G.K.-S."/>
        </authorList>
    </citation>
    <scope>NUCLEOTIDE SEQUENCE</scope>
</reference>
<protein>
    <submittedName>
        <fullName evidence="2">Uncharacterized protein</fullName>
    </submittedName>
</protein>
<dbReference type="EMBL" id="CM000142">
    <property type="protein sequence ID" value="EEE62123.1"/>
    <property type="molecule type" value="Genomic_DNA"/>
</dbReference>
<proteinExistence type="predicted"/>
<dbReference type="Proteomes" id="UP000007752">
    <property type="component" value="Chromosome 5"/>
</dbReference>
<feature type="compositionally biased region" description="Basic and acidic residues" evidence="1">
    <location>
        <begin position="1"/>
        <end position="29"/>
    </location>
</feature>
<accession>B9FM65</accession>
<organism evidence="2">
    <name type="scientific">Oryza sativa subsp. japonica</name>
    <name type="common">Rice</name>
    <dbReference type="NCBI Taxonomy" id="39947"/>
    <lineage>
        <taxon>Eukaryota</taxon>
        <taxon>Viridiplantae</taxon>
        <taxon>Streptophyta</taxon>
        <taxon>Embryophyta</taxon>
        <taxon>Tracheophyta</taxon>
        <taxon>Spermatophyta</taxon>
        <taxon>Magnoliopsida</taxon>
        <taxon>Liliopsida</taxon>
        <taxon>Poales</taxon>
        <taxon>Poaceae</taxon>
        <taxon>BOP clade</taxon>
        <taxon>Oryzoideae</taxon>
        <taxon>Oryzeae</taxon>
        <taxon>Oryzinae</taxon>
        <taxon>Oryza</taxon>
        <taxon>Oryza sativa</taxon>
    </lineage>
</organism>